<gene>
    <name evidence="1" type="ORF">RHMOL_Rhmol09G0016000</name>
</gene>
<evidence type="ECO:0000313" key="1">
    <source>
        <dbReference type="EMBL" id="KAI8537339.1"/>
    </source>
</evidence>
<accession>A0ACC0M9T0</accession>
<sequence>MGDTAVDFFLETLKQLITGSKLNSILVEKHQLESLEEEIKYLREFLKATEKIRKEYSELMELVMQIRSAVSEAENIVDLFVIDSFKLDNPSLDLENVEKEIKDLTAEVKQIYDENMYDINGAAVNILKHSSIGSGGIVVLSLQV</sequence>
<keyword evidence="2" id="KW-1185">Reference proteome</keyword>
<organism evidence="1 2">
    <name type="scientific">Rhododendron molle</name>
    <name type="common">Chinese azalea</name>
    <name type="synonym">Azalea mollis</name>
    <dbReference type="NCBI Taxonomy" id="49168"/>
    <lineage>
        <taxon>Eukaryota</taxon>
        <taxon>Viridiplantae</taxon>
        <taxon>Streptophyta</taxon>
        <taxon>Embryophyta</taxon>
        <taxon>Tracheophyta</taxon>
        <taxon>Spermatophyta</taxon>
        <taxon>Magnoliopsida</taxon>
        <taxon>eudicotyledons</taxon>
        <taxon>Gunneridae</taxon>
        <taxon>Pentapetalae</taxon>
        <taxon>asterids</taxon>
        <taxon>Ericales</taxon>
        <taxon>Ericaceae</taxon>
        <taxon>Ericoideae</taxon>
        <taxon>Rhodoreae</taxon>
        <taxon>Rhododendron</taxon>
    </lineage>
</organism>
<name>A0ACC0M9T0_RHOML</name>
<comment type="caution">
    <text evidence="1">The sequence shown here is derived from an EMBL/GenBank/DDBJ whole genome shotgun (WGS) entry which is preliminary data.</text>
</comment>
<reference evidence="1" key="1">
    <citation type="submission" date="2022-02" db="EMBL/GenBank/DDBJ databases">
        <title>Plant Genome Project.</title>
        <authorList>
            <person name="Zhang R.-G."/>
        </authorList>
    </citation>
    <scope>NUCLEOTIDE SEQUENCE</scope>
    <source>
        <strain evidence="1">AT1</strain>
    </source>
</reference>
<dbReference type="EMBL" id="CM046396">
    <property type="protein sequence ID" value="KAI8537339.1"/>
    <property type="molecule type" value="Genomic_DNA"/>
</dbReference>
<protein>
    <submittedName>
        <fullName evidence="1">Uncharacterized protein</fullName>
    </submittedName>
</protein>
<evidence type="ECO:0000313" key="2">
    <source>
        <dbReference type="Proteomes" id="UP001062846"/>
    </source>
</evidence>
<dbReference type="Proteomes" id="UP001062846">
    <property type="component" value="Chromosome 9"/>
</dbReference>
<proteinExistence type="predicted"/>